<keyword evidence="2" id="KW-1185">Reference proteome</keyword>
<evidence type="ECO:0000313" key="1">
    <source>
        <dbReference type="EMBL" id="GMN34408.1"/>
    </source>
</evidence>
<dbReference type="EMBL" id="BTGU01000004">
    <property type="protein sequence ID" value="GMN34408.1"/>
    <property type="molecule type" value="Genomic_DNA"/>
</dbReference>
<name>A0AA87ZVZ1_FICCA</name>
<sequence length="29" mass="3722">MRTPEREPARLDLAETRRWWTWCFLTRML</sequence>
<comment type="caution">
    <text evidence="1">The sequence shown here is derived from an EMBL/GenBank/DDBJ whole genome shotgun (WGS) entry which is preliminary data.</text>
</comment>
<dbReference type="AlphaFoldDB" id="A0AA87ZVZ1"/>
<accession>A0AA87ZVZ1</accession>
<organism evidence="1 2">
    <name type="scientific">Ficus carica</name>
    <name type="common">Common fig</name>
    <dbReference type="NCBI Taxonomy" id="3494"/>
    <lineage>
        <taxon>Eukaryota</taxon>
        <taxon>Viridiplantae</taxon>
        <taxon>Streptophyta</taxon>
        <taxon>Embryophyta</taxon>
        <taxon>Tracheophyta</taxon>
        <taxon>Spermatophyta</taxon>
        <taxon>Magnoliopsida</taxon>
        <taxon>eudicotyledons</taxon>
        <taxon>Gunneridae</taxon>
        <taxon>Pentapetalae</taxon>
        <taxon>rosids</taxon>
        <taxon>fabids</taxon>
        <taxon>Rosales</taxon>
        <taxon>Moraceae</taxon>
        <taxon>Ficeae</taxon>
        <taxon>Ficus</taxon>
    </lineage>
</organism>
<evidence type="ECO:0000313" key="2">
    <source>
        <dbReference type="Proteomes" id="UP001187192"/>
    </source>
</evidence>
<gene>
    <name evidence="1" type="ORF">TIFTF001_004672</name>
</gene>
<protein>
    <submittedName>
        <fullName evidence="1">Uncharacterized protein</fullName>
    </submittedName>
</protein>
<proteinExistence type="predicted"/>
<reference evidence="1" key="1">
    <citation type="submission" date="2023-07" db="EMBL/GenBank/DDBJ databases">
        <title>draft genome sequence of fig (Ficus carica).</title>
        <authorList>
            <person name="Takahashi T."/>
            <person name="Nishimura K."/>
        </authorList>
    </citation>
    <scope>NUCLEOTIDE SEQUENCE</scope>
</reference>
<dbReference type="Proteomes" id="UP001187192">
    <property type="component" value="Unassembled WGS sequence"/>
</dbReference>